<dbReference type="AlphaFoldDB" id="W4MDR0"/>
<feature type="domain" description="Luciferase-like" evidence="2">
    <location>
        <begin position="15"/>
        <end position="330"/>
    </location>
</feature>
<evidence type="ECO:0000313" key="4">
    <source>
        <dbReference type="Proteomes" id="UP000019140"/>
    </source>
</evidence>
<dbReference type="InterPro" id="IPR050564">
    <property type="entry name" value="F420-G6PD/mer"/>
</dbReference>
<dbReference type="PANTHER" id="PTHR43244">
    <property type="match status" value="1"/>
</dbReference>
<dbReference type="InterPro" id="IPR011251">
    <property type="entry name" value="Luciferase-like_dom"/>
</dbReference>
<evidence type="ECO:0000259" key="2">
    <source>
        <dbReference type="Pfam" id="PF00296"/>
    </source>
</evidence>
<organism evidence="3 4">
    <name type="scientific">Candidatus Entotheonella gemina</name>
    <dbReference type="NCBI Taxonomy" id="1429439"/>
    <lineage>
        <taxon>Bacteria</taxon>
        <taxon>Pseudomonadati</taxon>
        <taxon>Nitrospinota/Tectimicrobiota group</taxon>
        <taxon>Candidatus Tectimicrobiota</taxon>
        <taxon>Candidatus Entotheonellia</taxon>
        <taxon>Candidatus Entotheonellales</taxon>
        <taxon>Candidatus Entotheonellaceae</taxon>
        <taxon>Candidatus Entotheonella</taxon>
    </lineage>
</organism>
<dbReference type="SUPFAM" id="SSF51679">
    <property type="entry name" value="Bacterial luciferase-like"/>
    <property type="match status" value="1"/>
</dbReference>
<comment type="caution">
    <text evidence="3">The sequence shown here is derived from an EMBL/GenBank/DDBJ whole genome shotgun (WGS) entry which is preliminary data.</text>
</comment>
<dbReference type="PANTHER" id="PTHR43244:SF1">
    <property type="entry name" value="5,10-METHYLENETETRAHYDROMETHANOPTERIN REDUCTASE"/>
    <property type="match status" value="1"/>
</dbReference>
<dbReference type="Gene3D" id="3.20.20.30">
    <property type="entry name" value="Luciferase-like domain"/>
    <property type="match status" value="1"/>
</dbReference>
<keyword evidence="4" id="KW-1185">Reference proteome</keyword>
<dbReference type="GO" id="GO:0016705">
    <property type="term" value="F:oxidoreductase activity, acting on paired donors, with incorporation or reduction of molecular oxygen"/>
    <property type="evidence" value="ECO:0007669"/>
    <property type="project" value="InterPro"/>
</dbReference>
<feature type="non-terminal residue" evidence="3">
    <location>
        <position position="348"/>
    </location>
</feature>
<proteinExistence type="predicted"/>
<dbReference type="Proteomes" id="UP000019140">
    <property type="component" value="Unassembled WGS sequence"/>
</dbReference>
<dbReference type="HOGENOM" id="CLU_027853_5_2_7"/>
<reference evidence="3 4" key="1">
    <citation type="journal article" date="2014" name="Nature">
        <title>An environmental bacterial taxon with a large and distinct metabolic repertoire.</title>
        <authorList>
            <person name="Wilson M.C."/>
            <person name="Mori T."/>
            <person name="Ruckert C."/>
            <person name="Uria A.R."/>
            <person name="Helf M.J."/>
            <person name="Takada K."/>
            <person name="Gernert C."/>
            <person name="Steffens U.A."/>
            <person name="Heycke N."/>
            <person name="Schmitt S."/>
            <person name="Rinke C."/>
            <person name="Helfrich E.J."/>
            <person name="Brachmann A.O."/>
            <person name="Gurgui C."/>
            <person name="Wakimoto T."/>
            <person name="Kracht M."/>
            <person name="Crusemann M."/>
            <person name="Hentschel U."/>
            <person name="Abe I."/>
            <person name="Matsunaga S."/>
            <person name="Kalinowski J."/>
            <person name="Takeyama H."/>
            <person name="Piel J."/>
        </authorList>
    </citation>
    <scope>NUCLEOTIDE SEQUENCE [LARGE SCALE GENOMIC DNA]</scope>
    <source>
        <strain evidence="4">TSY2</strain>
    </source>
</reference>
<accession>W4MDR0</accession>
<dbReference type="InterPro" id="IPR036661">
    <property type="entry name" value="Luciferase-like_sf"/>
</dbReference>
<keyword evidence="1" id="KW-0560">Oxidoreductase</keyword>
<dbReference type="Pfam" id="PF00296">
    <property type="entry name" value="Bac_luciferase"/>
    <property type="match status" value="1"/>
</dbReference>
<name>W4MDR0_9BACT</name>
<gene>
    <name evidence="3" type="ORF">ETSY2_07495</name>
</gene>
<evidence type="ECO:0000256" key="1">
    <source>
        <dbReference type="ARBA" id="ARBA00023002"/>
    </source>
</evidence>
<dbReference type="CDD" id="cd01097">
    <property type="entry name" value="Tetrahydromethanopterin_reductase"/>
    <property type="match status" value="1"/>
</dbReference>
<dbReference type="EMBL" id="AZHX01000309">
    <property type="protein sequence ID" value="ETX08076.1"/>
    <property type="molecule type" value="Genomic_DNA"/>
</dbReference>
<evidence type="ECO:0000313" key="3">
    <source>
        <dbReference type="EMBL" id="ETX08076.1"/>
    </source>
</evidence>
<protein>
    <recommendedName>
        <fullName evidence="2">Luciferase-like domain-containing protein</fullName>
    </recommendedName>
</protein>
<sequence>MDFGITLATAADSWKVVQRAEALGFRYAWFYDTQMLNADPFVAMAAAAMQTQSIHLGTGVLVPSNRIAPVTANCLASLNKLAPGRIHFGVATGFTARRAMGLGAVKLHDMAAYIRQVQSLLRCETVEADFDGQSRKIRFLNPELDLINTQDEIPLYISAFGPRSQALTAELGAGWIYSMRNPAQSVDQLHRMQQAWRDAGRVPEDLYTVAQGSGCVLALDETYDSPKAKAQAGPSAIMILHDLVEADSHRPLGYRVPAELQPLLDAYKALYADYEPADARYLQVHRWHLMKLRPEEEPLVTSDLIQNLTFSGTKEALREGIRALRDAGFSQFAAHIRYGQDAMLEEWA</sequence>